<feature type="region of interest" description="Disordered" evidence="1">
    <location>
        <begin position="44"/>
        <end position="162"/>
    </location>
</feature>
<evidence type="ECO:0000313" key="2">
    <source>
        <dbReference type="EMBL" id="BDZ42579.1"/>
    </source>
</evidence>
<gene>
    <name evidence="2" type="ORF">GCM10025865_18780</name>
</gene>
<protein>
    <submittedName>
        <fullName evidence="2">Uncharacterized protein</fullName>
    </submittedName>
</protein>
<feature type="compositionally biased region" description="Low complexity" evidence="1">
    <location>
        <begin position="122"/>
        <end position="133"/>
    </location>
</feature>
<feature type="region of interest" description="Disordered" evidence="1">
    <location>
        <begin position="1"/>
        <end position="31"/>
    </location>
</feature>
<feature type="compositionally biased region" description="Basic and acidic residues" evidence="1">
    <location>
        <begin position="134"/>
        <end position="162"/>
    </location>
</feature>
<name>A0ABN6XCR6_9CELL</name>
<dbReference type="Proteomes" id="UP001321475">
    <property type="component" value="Chromosome"/>
</dbReference>
<accession>A0ABN6XCR6</accession>
<evidence type="ECO:0000313" key="3">
    <source>
        <dbReference type="Proteomes" id="UP001321475"/>
    </source>
</evidence>
<proteinExistence type="predicted"/>
<dbReference type="RefSeq" id="WP_286217045.1">
    <property type="nucleotide sequence ID" value="NZ_AP027729.1"/>
</dbReference>
<evidence type="ECO:0000256" key="1">
    <source>
        <dbReference type="SAM" id="MobiDB-lite"/>
    </source>
</evidence>
<keyword evidence="3" id="KW-1185">Reference proteome</keyword>
<sequence>MAVGQHQEEEPDARVGGGERHEQGRAVGSVELVDARVPVGADRVLGDPARDVAGPVRPPGQGQALGHDVRDREGVVRPGDPGDVDDGGDGAEARCGGGGLPVGDRVADGGAGPAVPVPPEQHLALGGAHASGGDQRERRVPVPRLGGDEHRGPGADVDRERREQRLAPALHPDLLEPDLHASSVVDHRSTRYATC</sequence>
<organism evidence="2 3">
    <name type="scientific">Paraoerskovia sediminicola</name>
    <dbReference type="NCBI Taxonomy" id="1138587"/>
    <lineage>
        <taxon>Bacteria</taxon>
        <taxon>Bacillati</taxon>
        <taxon>Actinomycetota</taxon>
        <taxon>Actinomycetes</taxon>
        <taxon>Micrococcales</taxon>
        <taxon>Cellulomonadaceae</taxon>
        <taxon>Paraoerskovia</taxon>
    </lineage>
</organism>
<reference evidence="3" key="1">
    <citation type="journal article" date="2019" name="Int. J. Syst. Evol. Microbiol.">
        <title>The Global Catalogue of Microorganisms (GCM) 10K type strain sequencing project: providing services to taxonomists for standard genome sequencing and annotation.</title>
        <authorList>
            <consortium name="The Broad Institute Genomics Platform"/>
            <consortium name="The Broad Institute Genome Sequencing Center for Infectious Disease"/>
            <person name="Wu L."/>
            <person name="Ma J."/>
        </authorList>
    </citation>
    <scope>NUCLEOTIDE SEQUENCE [LARGE SCALE GENOMIC DNA]</scope>
    <source>
        <strain evidence="3">NBRC 108565</strain>
    </source>
</reference>
<dbReference type="EMBL" id="AP027729">
    <property type="protein sequence ID" value="BDZ42579.1"/>
    <property type="molecule type" value="Genomic_DNA"/>
</dbReference>